<evidence type="ECO:0000313" key="1">
    <source>
        <dbReference type="EMBL" id="KKK98146.1"/>
    </source>
</evidence>
<proteinExistence type="predicted"/>
<accession>A0A0F9CNE0</accession>
<dbReference type="EMBL" id="LAZR01045746">
    <property type="protein sequence ID" value="KKK98146.1"/>
    <property type="molecule type" value="Genomic_DNA"/>
</dbReference>
<name>A0A0F9CNE0_9ZZZZ</name>
<feature type="non-terminal residue" evidence="1">
    <location>
        <position position="1"/>
    </location>
</feature>
<dbReference type="AlphaFoldDB" id="A0A0F9CNE0"/>
<gene>
    <name evidence="1" type="ORF">LCGC14_2645650</name>
</gene>
<reference evidence="1" key="1">
    <citation type="journal article" date="2015" name="Nature">
        <title>Complex archaea that bridge the gap between prokaryotes and eukaryotes.</title>
        <authorList>
            <person name="Spang A."/>
            <person name="Saw J.H."/>
            <person name="Jorgensen S.L."/>
            <person name="Zaremba-Niedzwiedzka K."/>
            <person name="Martijn J."/>
            <person name="Lind A.E."/>
            <person name="van Eijk R."/>
            <person name="Schleper C."/>
            <person name="Guy L."/>
            <person name="Ettema T.J."/>
        </authorList>
    </citation>
    <scope>NUCLEOTIDE SEQUENCE</scope>
</reference>
<sequence>DYQYNSDFATTNHQFWEGSARRRLISPNKVTYKSHPSHIPQYSGSATDATDFALLPLETFHQVRLESDAQGAGLATAEIARVRADAEQSALHTPPNVGQEVWDLVRITDNWDATGKVTIANVRGIERSYGPGLFETTLRFGFGPAMAPLGISNAGIGAGTDTFEADVTATLDAVIETLNNIITAVNRNTGRVNFFASIMGSIVNRIIALEQGSGLTNLDDLTVKTLTVTQKLRIPREAEVT</sequence>
<organism evidence="1">
    <name type="scientific">marine sediment metagenome</name>
    <dbReference type="NCBI Taxonomy" id="412755"/>
    <lineage>
        <taxon>unclassified sequences</taxon>
        <taxon>metagenomes</taxon>
        <taxon>ecological metagenomes</taxon>
    </lineage>
</organism>
<comment type="caution">
    <text evidence="1">The sequence shown here is derived from an EMBL/GenBank/DDBJ whole genome shotgun (WGS) entry which is preliminary data.</text>
</comment>
<protein>
    <submittedName>
        <fullName evidence="1">Uncharacterized protein</fullName>
    </submittedName>
</protein>